<dbReference type="Gene3D" id="1.10.150.130">
    <property type="match status" value="1"/>
</dbReference>
<dbReference type="Pfam" id="PF12167">
    <property type="entry name" value="Arm-DNA-bind_2"/>
    <property type="match status" value="1"/>
</dbReference>
<name>A0ABP7WE55_9GAMM</name>
<dbReference type="Pfam" id="PF14659">
    <property type="entry name" value="Phage_int_SAM_3"/>
    <property type="match status" value="1"/>
</dbReference>
<dbReference type="PROSITE" id="PS51898">
    <property type="entry name" value="TYR_RECOMBINASE"/>
    <property type="match status" value="1"/>
</dbReference>
<keyword evidence="1" id="KW-0229">DNA integration</keyword>
<organism evidence="7 8">
    <name type="scientific">Zhongshania borealis</name>
    <dbReference type="NCBI Taxonomy" id="889488"/>
    <lineage>
        <taxon>Bacteria</taxon>
        <taxon>Pseudomonadati</taxon>
        <taxon>Pseudomonadota</taxon>
        <taxon>Gammaproteobacteria</taxon>
        <taxon>Cellvibrionales</taxon>
        <taxon>Spongiibacteraceae</taxon>
        <taxon>Zhongshania</taxon>
    </lineage>
</organism>
<evidence type="ECO:0000313" key="7">
    <source>
        <dbReference type="EMBL" id="GAA4087141.1"/>
    </source>
</evidence>
<dbReference type="Gene3D" id="1.10.443.10">
    <property type="entry name" value="Intergrase catalytic core"/>
    <property type="match status" value="1"/>
</dbReference>
<proteinExistence type="predicted"/>
<evidence type="ECO:0000313" key="8">
    <source>
        <dbReference type="Proteomes" id="UP001500392"/>
    </source>
</evidence>
<dbReference type="InterPro" id="IPR002104">
    <property type="entry name" value="Integrase_catalytic"/>
</dbReference>
<accession>A0ABP7WE55</accession>
<evidence type="ECO:0000256" key="1">
    <source>
        <dbReference type="ARBA" id="ARBA00022908"/>
    </source>
</evidence>
<feature type="domain" description="Core-binding (CB)" evidence="6">
    <location>
        <begin position="70"/>
        <end position="151"/>
    </location>
</feature>
<dbReference type="InterPro" id="IPR004107">
    <property type="entry name" value="Integrase_SAM-like_N"/>
</dbReference>
<keyword evidence="8" id="KW-1185">Reference proteome</keyword>
<dbReference type="Pfam" id="PF00589">
    <property type="entry name" value="Phage_integrase"/>
    <property type="match status" value="1"/>
</dbReference>
<sequence>MAKGWEVHGGTLRVYFYFNGEKCRESLGIDPTAENKRYAEGLVATIKHEIKAGTFDYSRRFPNSAKLKGNTVAVWLDTWLQIKARQVAPSTILNYRRWINGHIRPRWGNSQADKIDSIHVEDWIANDLKHLSNKSIKEIVSLMNQVFTLYRQRNKTAFNPVEGIKVSLPDDEDPDPFTRAEIDSILKTKTSRQGEINFAAFSMWSGPRPSESMALGWDDVDLDNAHALLQRAIVAGQYKATKTKRSKRKIDLLKPALEALRSQYQITGHLAPITIDVLQRDNRTTRKEQFRPVFINTRTGSPYTDIQLYRQGFWVRHLAKAEVRFRGPVNCRHTFASQALTAGLDLSWIMDQMGHTSEAMLRRKYSKYIREDERISKADLANKLLGL</sequence>
<dbReference type="PANTHER" id="PTHR30349:SF36">
    <property type="entry name" value="PROPHAGE INTEGRASE INTR-RELATED"/>
    <property type="match status" value="1"/>
</dbReference>
<reference evidence="8" key="1">
    <citation type="journal article" date="2019" name="Int. J. Syst. Evol. Microbiol.">
        <title>The Global Catalogue of Microorganisms (GCM) 10K type strain sequencing project: providing services to taxonomists for standard genome sequencing and annotation.</title>
        <authorList>
            <consortium name="The Broad Institute Genomics Platform"/>
            <consortium name="The Broad Institute Genome Sequencing Center for Infectious Disease"/>
            <person name="Wu L."/>
            <person name="Ma J."/>
        </authorList>
    </citation>
    <scope>NUCLEOTIDE SEQUENCE [LARGE SCALE GENOMIC DNA]</scope>
    <source>
        <strain evidence="8">JCM 17304</strain>
    </source>
</reference>
<dbReference type="InterPro" id="IPR011010">
    <property type="entry name" value="DNA_brk_join_enz"/>
</dbReference>
<evidence type="ECO:0000256" key="3">
    <source>
        <dbReference type="ARBA" id="ARBA00023172"/>
    </source>
</evidence>
<evidence type="ECO:0000256" key="4">
    <source>
        <dbReference type="PROSITE-ProRule" id="PRU01248"/>
    </source>
</evidence>
<comment type="caution">
    <text evidence="7">The sequence shown here is derived from an EMBL/GenBank/DDBJ whole genome shotgun (WGS) entry which is preliminary data.</text>
</comment>
<keyword evidence="2 4" id="KW-0238">DNA-binding</keyword>
<dbReference type="Proteomes" id="UP001500392">
    <property type="component" value="Unassembled WGS sequence"/>
</dbReference>
<evidence type="ECO:0000256" key="2">
    <source>
        <dbReference type="ARBA" id="ARBA00023125"/>
    </source>
</evidence>
<dbReference type="InterPro" id="IPR022000">
    <property type="entry name" value="Min27-like_integrase_DNA_bind"/>
</dbReference>
<dbReference type="InterPro" id="IPR013762">
    <property type="entry name" value="Integrase-like_cat_sf"/>
</dbReference>
<dbReference type="SUPFAM" id="SSF56349">
    <property type="entry name" value="DNA breaking-rejoining enzymes"/>
    <property type="match status" value="1"/>
</dbReference>
<dbReference type="InterPro" id="IPR010998">
    <property type="entry name" value="Integrase_recombinase_N"/>
</dbReference>
<gene>
    <name evidence="7" type="ORF">GCM10022414_07380</name>
</gene>
<dbReference type="EMBL" id="BAABDM010000001">
    <property type="protein sequence ID" value="GAA4087141.1"/>
    <property type="molecule type" value="Genomic_DNA"/>
</dbReference>
<dbReference type="PANTHER" id="PTHR30349">
    <property type="entry name" value="PHAGE INTEGRASE-RELATED"/>
    <property type="match status" value="1"/>
</dbReference>
<protein>
    <submittedName>
        <fullName evidence="7">Site-specific integrase</fullName>
    </submittedName>
</protein>
<dbReference type="InterPro" id="IPR044068">
    <property type="entry name" value="CB"/>
</dbReference>
<feature type="domain" description="Tyr recombinase" evidence="5">
    <location>
        <begin position="172"/>
        <end position="379"/>
    </location>
</feature>
<dbReference type="RefSeq" id="WP_344932477.1">
    <property type="nucleotide sequence ID" value="NZ_BAABDM010000001.1"/>
</dbReference>
<evidence type="ECO:0000259" key="5">
    <source>
        <dbReference type="PROSITE" id="PS51898"/>
    </source>
</evidence>
<dbReference type="InterPro" id="IPR050090">
    <property type="entry name" value="Tyrosine_recombinase_XerCD"/>
</dbReference>
<evidence type="ECO:0000259" key="6">
    <source>
        <dbReference type="PROSITE" id="PS51900"/>
    </source>
</evidence>
<dbReference type="PROSITE" id="PS51900">
    <property type="entry name" value="CB"/>
    <property type="match status" value="1"/>
</dbReference>
<keyword evidence="3" id="KW-0233">DNA recombination</keyword>